<dbReference type="InterPro" id="IPR042100">
    <property type="entry name" value="Bug_dom1"/>
</dbReference>
<dbReference type="PIRSF" id="PIRSF017082">
    <property type="entry name" value="YflP"/>
    <property type="match status" value="1"/>
</dbReference>
<comment type="similarity">
    <text evidence="1">Belongs to the UPF0065 (bug) family.</text>
</comment>
<gene>
    <name evidence="2" type="ORF">SAMN02745126_03846</name>
</gene>
<reference evidence="3" key="1">
    <citation type="submission" date="2017-02" db="EMBL/GenBank/DDBJ databases">
        <authorList>
            <person name="Varghese N."/>
            <person name="Submissions S."/>
        </authorList>
    </citation>
    <scope>NUCLEOTIDE SEQUENCE [LARGE SCALE GENOMIC DNA]</scope>
    <source>
        <strain evidence="3">ATCC 27094</strain>
    </source>
</reference>
<dbReference type="EMBL" id="FUWJ01000005">
    <property type="protein sequence ID" value="SKA15918.1"/>
    <property type="molecule type" value="Genomic_DNA"/>
</dbReference>
<dbReference type="Pfam" id="PF03401">
    <property type="entry name" value="TctC"/>
    <property type="match status" value="1"/>
</dbReference>
<dbReference type="PROSITE" id="PS51318">
    <property type="entry name" value="TAT"/>
    <property type="match status" value="1"/>
</dbReference>
<dbReference type="Proteomes" id="UP000190092">
    <property type="component" value="Unassembled WGS sequence"/>
</dbReference>
<dbReference type="InterPro" id="IPR006311">
    <property type="entry name" value="TAT_signal"/>
</dbReference>
<dbReference type="RefSeq" id="WP_170921021.1">
    <property type="nucleotide sequence ID" value="NZ_FUWJ01000005.1"/>
</dbReference>
<dbReference type="Gene3D" id="3.40.190.10">
    <property type="entry name" value="Periplasmic binding protein-like II"/>
    <property type="match status" value="1"/>
</dbReference>
<dbReference type="PANTHER" id="PTHR42928">
    <property type="entry name" value="TRICARBOXYLATE-BINDING PROTEIN"/>
    <property type="match status" value="1"/>
</dbReference>
<dbReference type="InterPro" id="IPR005064">
    <property type="entry name" value="BUG"/>
</dbReference>
<dbReference type="SUPFAM" id="SSF53850">
    <property type="entry name" value="Periplasmic binding protein-like II"/>
    <property type="match status" value="1"/>
</dbReference>
<proteinExistence type="inferred from homology"/>
<name>A0A1T4RJJ7_9HYPH</name>
<dbReference type="AlphaFoldDB" id="A0A1T4RJJ7"/>
<organism evidence="2 3">
    <name type="scientific">Enhydrobacter aerosaccus</name>
    <dbReference type="NCBI Taxonomy" id="225324"/>
    <lineage>
        <taxon>Bacteria</taxon>
        <taxon>Pseudomonadati</taxon>
        <taxon>Pseudomonadota</taxon>
        <taxon>Alphaproteobacteria</taxon>
        <taxon>Hyphomicrobiales</taxon>
        <taxon>Enhydrobacter</taxon>
    </lineage>
</organism>
<evidence type="ECO:0000313" key="2">
    <source>
        <dbReference type="EMBL" id="SKA15918.1"/>
    </source>
</evidence>
<dbReference type="STRING" id="225324.SAMN02745126_03846"/>
<keyword evidence="3" id="KW-1185">Reference proteome</keyword>
<evidence type="ECO:0000256" key="1">
    <source>
        <dbReference type="ARBA" id="ARBA00006987"/>
    </source>
</evidence>
<dbReference type="CDD" id="cd07012">
    <property type="entry name" value="PBP2_Bug_TTT"/>
    <property type="match status" value="1"/>
</dbReference>
<dbReference type="PANTHER" id="PTHR42928:SF5">
    <property type="entry name" value="BLR1237 PROTEIN"/>
    <property type="match status" value="1"/>
</dbReference>
<accession>A0A1T4RJJ7</accession>
<evidence type="ECO:0000313" key="3">
    <source>
        <dbReference type="Proteomes" id="UP000190092"/>
    </source>
</evidence>
<keyword evidence="2" id="KW-0675">Receptor</keyword>
<protein>
    <submittedName>
        <fullName evidence="2">Tripartite-type tricarboxylate transporter, receptor component TctC</fullName>
    </submittedName>
</protein>
<sequence>MKQTRRAVLRGLAGVTVAGPVVAAPFIARAEAMWPAKPVTIVVNFPAGGLTDGIARAFGQAVQQATGQQVIIDNRPGASGNIGAAQVARANGDGYTFLHTVSSTLVQNRAMFKNLGFDPDKDFVLVSGMSSGVLPVVVHKSVPVTNLKELVAYAKTNKVNFGSWALGSSAHILAQHLNEKFGLSMEIVTYKGEAPMWQDMGAGSLQAAMGSPQAMNALLVKGEIRPIAAPSRVRAGKLPDVPTTIEQGFTDDAFVVRGWLGLAAPAGTPKEVVKRMSDLWVAAADSEPGRRMMESFGLTEKPMPHEEVTADYETLKASLIPMIVALGIKPE</sequence>
<dbReference type="Gene3D" id="3.40.190.150">
    <property type="entry name" value="Bordetella uptake gene, domain 1"/>
    <property type="match status" value="1"/>
</dbReference>